<sequence>MQNEKKYGYQIHHIFQVNKLMTTCISLLARLRIKISIFLLKFVLSKW</sequence>
<name>A0A160VET7_9ZZZZ</name>
<proteinExistence type="predicted"/>
<dbReference type="EMBL" id="FAXC01000154">
    <property type="protein sequence ID" value="CUV09015.1"/>
    <property type="molecule type" value="Genomic_DNA"/>
</dbReference>
<dbReference type="AlphaFoldDB" id="A0A160VET7"/>
<gene>
    <name evidence="1" type="ORF">MGWOODY_Mmi371</name>
</gene>
<protein>
    <submittedName>
        <fullName evidence="1">Uncharacterized protein</fullName>
    </submittedName>
</protein>
<evidence type="ECO:0000313" key="1">
    <source>
        <dbReference type="EMBL" id="CUV09015.1"/>
    </source>
</evidence>
<accession>A0A160VET7</accession>
<reference evidence="1" key="1">
    <citation type="submission" date="2015-10" db="EMBL/GenBank/DDBJ databases">
        <authorList>
            <person name="Gilbert D.G."/>
        </authorList>
    </citation>
    <scope>NUCLEOTIDE SEQUENCE</scope>
</reference>
<organism evidence="1">
    <name type="scientific">hydrothermal vent metagenome</name>
    <dbReference type="NCBI Taxonomy" id="652676"/>
    <lineage>
        <taxon>unclassified sequences</taxon>
        <taxon>metagenomes</taxon>
        <taxon>ecological metagenomes</taxon>
    </lineage>
</organism>